<sequence>MKPKPVTLPKRKQFPITTEFKTRLQLLSNGQQQNTVKNFDINALFPSTWSPVPIDLPKTAPQLIETIGTPIYKCRTDYRILINNLLSVYSESSPKLSRYHDFLYEKVSYDTELPSSTPIETHKLALDPLFEERNFEGIISYLHNIKSEPNSDLYIYLMDRFFQISRYKYYRATIQSIFYNHRQIDSLLYAQNFAIRPNDDLISKYLLFCINNKYKRTYLHTLQLLNYLKPLKNNYQKYNSHPWFMPSEVDPPSKLHPYPMSEYQLNLVTKIIFHQRSKSINMSYLLNNAPFQEETMTLMDPKALFCDRDLYRVALRGCIRFRQFDIFKLLLQNLIFNSVIYTDSETQISELKICVSDQEIPDTMKAVYNAKTVQDINLIFDKTVLKMILDFALLTKDEKVFEWCWTVFKDSYLSNMNIFKESLKAEVFDNYVIQRIYEISKVFSMDNTVYHDLNLYFDMQYITNLST</sequence>
<dbReference type="HOGENOM" id="CLU_585389_0_0_1"/>
<dbReference type="GeneID" id="8196963"/>
<name>C4QY95_KOMPG</name>
<dbReference type="Proteomes" id="UP000000314">
    <property type="component" value="Chromosome 1"/>
</dbReference>
<accession>C4QY95</accession>
<reference evidence="1 2" key="1">
    <citation type="journal article" date="2009" name="Nat. Biotechnol.">
        <title>Genome sequence of the recombinant protein production host Pichia pastoris.</title>
        <authorList>
            <person name="De Schutter K."/>
            <person name="Lin Y.C."/>
            <person name="Tiels P."/>
            <person name="Van Hecke A."/>
            <person name="Glinka S."/>
            <person name="Weber-Lehmann J."/>
            <person name="Rouze P."/>
            <person name="Van de Peer Y."/>
            <person name="Callewaert N."/>
        </authorList>
    </citation>
    <scope>NUCLEOTIDE SEQUENCE [LARGE SCALE GENOMIC DNA]</scope>
    <source>
        <strain evidence="2">GS115 / ATCC 20864</strain>
    </source>
</reference>
<proteinExistence type="predicted"/>
<dbReference type="RefSeq" id="XP_002490499.1">
    <property type="nucleotide sequence ID" value="XM_002490454.1"/>
</dbReference>
<dbReference type="OrthoDB" id="10282305at2759"/>
<protein>
    <submittedName>
        <fullName evidence="1">Uncharacterized protein</fullName>
    </submittedName>
</protein>
<evidence type="ECO:0000313" key="2">
    <source>
        <dbReference type="Proteomes" id="UP000000314"/>
    </source>
</evidence>
<dbReference type="InParanoid" id="C4QY95"/>
<keyword evidence="2" id="KW-1185">Reference proteome</keyword>
<dbReference type="EMBL" id="FN392319">
    <property type="protein sequence ID" value="CAY68218.1"/>
    <property type="molecule type" value="Genomic_DNA"/>
</dbReference>
<dbReference type="KEGG" id="ppa:PAS_chr1-4_0373"/>
<gene>
    <name evidence="1" type="ordered locus">PAS_chr1-4_0373</name>
</gene>
<organism evidence="1 2">
    <name type="scientific">Komagataella phaffii (strain GS115 / ATCC 20864)</name>
    <name type="common">Yeast</name>
    <name type="synonym">Pichia pastoris</name>
    <dbReference type="NCBI Taxonomy" id="644223"/>
    <lineage>
        <taxon>Eukaryota</taxon>
        <taxon>Fungi</taxon>
        <taxon>Dikarya</taxon>
        <taxon>Ascomycota</taxon>
        <taxon>Saccharomycotina</taxon>
        <taxon>Pichiomycetes</taxon>
        <taxon>Pichiales</taxon>
        <taxon>Pichiaceae</taxon>
        <taxon>Komagataella</taxon>
    </lineage>
</organism>
<evidence type="ECO:0000313" key="1">
    <source>
        <dbReference type="EMBL" id="CAY68218.1"/>
    </source>
</evidence>
<dbReference type="AlphaFoldDB" id="C4QY95"/>